<dbReference type="EMBL" id="ASRX01000055">
    <property type="protein sequence ID" value="EYF02788.1"/>
    <property type="molecule type" value="Genomic_DNA"/>
</dbReference>
<dbReference type="PROSITE" id="PS51257">
    <property type="entry name" value="PROKAR_LIPOPROTEIN"/>
    <property type="match status" value="1"/>
</dbReference>
<evidence type="ECO:0000256" key="1">
    <source>
        <dbReference type="SAM" id="MobiDB-lite"/>
    </source>
</evidence>
<proteinExistence type="predicted"/>
<reference evidence="3 4" key="1">
    <citation type="submission" date="2013-05" db="EMBL/GenBank/DDBJ databases">
        <title>Genome assembly of Chondromyces apiculatus DSM 436.</title>
        <authorList>
            <person name="Sharma G."/>
            <person name="Khatri I."/>
            <person name="Kaur C."/>
            <person name="Mayilraj S."/>
            <person name="Subramanian S."/>
        </authorList>
    </citation>
    <scope>NUCLEOTIDE SEQUENCE [LARGE SCALE GENOMIC DNA]</scope>
    <source>
        <strain evidence="3 4">DSM 436</strain>
    </source>
</reference>
<name>A0A017T0N0_9BACT</name>
<accession>A0A017T0N0</accession>
<evidence type="ECO:0000256" key="2">
    <source>
        <dbReference type="SAM" id="SignalP"/>
    </source>
</evidence>
<protein>
    <submittedName>
        <fullName evidence="3">Uncharacterized protein</fullName>
    </submittedName>
</protein>
<feature type="compositionally biased region" description="Gly residues" evidence="1">
    <location>
        <begin position="381"/>
        <end position="392"/>
    </location>
</feature>
<feature type="chain" id="PRO_5001496832" evidence="2">
    <location>
        <begin position="20"/>
        <end position="392"/>
    </location>
</feature>
<feature type="region of interest" description="Disordered" evidence="1">
    <location>
        <begin position="362"/>
        <end position="392"/>
    </location>
</feature>
<evidence type="ECO:0000313" key="3">
    <source>
        <dbReference type="EMBL" id="EYF02788.1"/>
    </source>
</evidence>
<dbReference type="InterPro" id="IPR052384">
    <property type="entry name" value="TMTC_O-mannosyltransferase"/>
</dbReference>
<dbReference type="Pfam" id="PF14559">
    <property type="entry name" value="TPR_19"/>
    <property type="match status" value="1"/>
</dbReference>
<dbReference type="OrthoDB" id="5520549at2"/>
<feature type="signal peptide" evidence="2">
    <location>
        <begin position="1"/>
        <end position="19"/>
    </location>
</feature>
<dbReference type="InterPro" id="IPR011990">
    <property type="entry name" value="TPR-like_helical_dom_sf"/>
</dbReference>
<dbReference type="SMART" id="SM00028">
    <property type="entry name" value="TPR"/>
    <property type="match status" value="4"/>
</dbReference>
<organism evidence="3 4">
    <name type="scientific">Chondromyces apiculatus DSM 436</name>
    <dbReference type="NCBI Taxonomy" id="1192034"/>
    <lineage>
        <taxon>Bacteria</taxon>
        <taxon>Pseudomonadati</taxon>
        <taxon>Myxococcota</taxon>
        <taxon>Polyangia</taxon>
        <taxon>Polyangiales</taxon>
        <taxon>Polyangiaceae</taxon>
        <taxon>Chondromyces</taxon>
    </lineage>
</organism>
<dbReference type="AlphaFoldDB" id="A0A017T0N0"/>
<gene>
    <name evidence="3" type="ORF">CAP_6523</name>
</gene>
<keyword evidence="2" id="KW-0732">Signal</keyword>
<dbReference type="Gene3D" id="1.25.40.10">
    <property type="entry name" value="Tetratricopeptide repeat domain"/>
    <property type="match status" value="1"/>
</dbReference>
<dbReference type="RefSeq" id="WP_052376320.1">
    <property type="nucleotide sequence ID" value="NZ_ASRX01000055.1"/>
</dbReference>
<sequence>MIGRCLAAALALGTAAGCAAPTVTRSVNGELIEGRFVSTRAYALYAIGAVAEAEGNLRLALEAFSEAAGDDGESAEIWTRIGAVRCKLGGDAEGAFEKALGRDGDYEPLFRAQARCALHRGQEEKALGFAERAVALDPEQEAAWLLLAELLEKRGRVVEAQRVLRGWLRERPGSVEGWMQLAGLSRRAGDEAGALAAARRAVALSPRYAGGFAQEMPGFTPLRQVDEALGRGDLEAARRFARKARVSAAELSVRAAALGRVAEARTQAALVVGADPASSSARIALAVAADLAGDAAGLREALGGMPEAGEAVTPPSALARLLFAELLARRVDEDAARAWLKEMPEGREDALTAGVAERVRRRLSRAEGGGSAGGVPKAAGAGAGSVEGRGGG</sequence>
<dbReference type="Proteomes" id="UP000019678">
    <property type="component" value="Unassembled WGS sequence"/>
</dbReference>
<dbReference type="PANTHER" id="PTHR44216:SF3">
    <property type="entry name" value="PROTEIN O-MANNOSYL-TRANSFERASE TMTC2"/>
    <property type="match status" value="1"/>
</dbReference>
<evidence type="ECO:0000313" key="4">
    <source>
        <dbReference type="Proteomes" id="UP000019678"/>
    </source>
</evidence>
<comment type="caution">
    <text evidence="3">The sequence shown here is derived from an EMBL/GenBank/DDBJ whole genome shotgun (WGS) entry which is preliminary data.</text>
</comment>
<dbReference type="GO" id="GO:0000030">
    <property type="term" value="F:mannosyltransferase activity"/>
    <property type="evidence" value="ECO:0007669"/>
    <property type="project" value="TreeGrafter"/>
</dbReference>
<dbReference type="SUPFAM" id="SSF48452">
    <property type="entry name" value="TPR-like"/>
    <property type="match status" value="1"/>
</dbReference>
<dbReference type="eggNOG" id="COG0457">
    <property type="taxonomic scope" value="Bacteria"/>
</dbReference>
<dbReference type="InterPro" id="IPR019734">
    <property type="entry name" value="TPR_rpt"/>
</dbReference>
<dbReference type="PANTHER" id="PTHR44216">
    <property type="entry name" value="PROTEIN O-MANNOSYL-TRANSFERASE TMTC2"/>
    <property type="match status" value="1"/>
</dbReference>
<dbReference type="GO" id="GO:0035269">
    <property type="term" value="P:protein O-linked glycosylation via mannose"/>
    <property type="evidence" value="ECO:0007669"/>
    <property type="project" value="TreeGrafter"/>
</dbReference>
<dbReference type="STRING" id="1192034.CAP_6523"/>
<keyword evidence="4" id="KW-1185">Reference proteome</keyword>